<gene>
    <name evidence="5" type="primary">blaI_2</name>
    <name evidence="5" type="ORF">OJF2_08090</name>
</gene>
<dbReference type="InterPro" id="IPR005650">
    <property type="entry name" value="BlaI_family"/>
</dbReference>
<dbReference type="InterPro" id="IPR036388">
    <property type="entry name" value="WH-like_DNA-bd_sf"/>
</dbReference>
<dbReference type="EMBL" id="CP042997">
    <property type="protein sequence ID" value="QEH32339.1"/>
    <property type="molecule type" value="Genomic_DNA"/>
</dbReference>
<dbReference type="RefSeq" id="WP_148591445.1">
    <property type="nucleotide sequence ID" value="NZ_CP042997.1"/>
</dbReference>
<accession>A0A5B9VW76</accession>
<keyword evidence="3" id="KW-0238">DNA-binding</keyword>
<dbReference type="GO" id="GO:0045892">
    <property type="term" value="P:negative regulation of DNA-templated transcription"/>
    <property type="evidence" value="ECO:0007669"/>
    <property type="project" value="InterPro"/>
</dbReference>
<keyword evidence="4" id="KW-0804">Transcription</keyword>
<dbReference type="Gene3D" id="1.10.4040.10">
    <property type="entry name" value="Penicillinase repressor domain"/>
    <property type="match status" value="1"/>
</dbReference>
<keyword evidence="2" id="KW-0805">Transcription regulation</keyword>
<dbReference type="SUPFAM" id="SSF46785">
    <property type="entry name" value="Winged helix' DNA-binding domain"/>
    <property type="match status" value="1"/>
</dbReference>
<dbReference type="GO" id="GO:0003677">
    <property type="term" value="F:DNA binding"/>
    <property type="evidence" value="ECO:0007669"/>
    <property type="project" value="UniProtKB-KW"/>
</dbReference>
<dbReference type="Proteomes" id="UP000324233">
    <property type="component" value="Chromosome"/>
</dbReference>
<protein>
    <submittedName>
        <fullName evidence="5">Transcriptional regulator BlaI</fullName>
    </submittedName>
</protein>
<sequence length="132" mass="14829">MDEETLDNLGELQRAVLEAVWGMGEATVQQVRDRVAEAGRGELAYTTVLSVMQKLEKAGWLGHRAEGRVYVYKPTRSRDEADSSTARALLRRVFGGDPLRLFQHLIADEDLSDGDLAAIRKMLERKKSERKG</sequence>
<keyword evidence="6" id="KW-1185">Reference proteome</keyword>
<reference evidence="5 6" key="1">
    <citation type="submission" date="2019-08" db="EMBL/GenBank/DDBJ databases">
        <title>Deep-cultivation of Planctomycetes and their phenomic and genomic characterization uncovers novel biology.</title>
        <authorList>
            <person name="Wiegand S."/>
            <person name="Jogler M."/>
            <person name="Boedeker C."/>
            <person name="Pinto D."/>
            <person name="Vollmers J."/>
            <person name="Rivas-Marin E."/>
            <person name="Kohn T."/>
            <person name="Peeters S.H."/>
            <person name="Heuer A."/>
            <person name="Rast P."/>
            <person name="Oberbeckmann S."/>
            <person name="Bunk B."/>
            <person name="Jeske O."/>
            <person name="Meyerdierks A."/>
            <person name="Storesund J.E."/>
            <person name="Kallscheuer N."/>
            <person name="Luecker S."/>
            <person name="Lage O.M."/>
            <person name="Pohl T."/>
            <person name="Merkel B.J."/>
            <person name="Hornburger P."/>
            <person name="Mueller R.-W."/>
            <person name="Bruemmer F."/>
            <person name="Labrenz M."/>
            <person name="Spormann A.M."/>
            <person name="Op den Camp H."/>
            <person name="Overmann J."/>
            <person name="Amann R."/>
            <person name="Jetten M.S.M."/>
            <person name="Mascher T."/>
            <person name="Medema M.H."/>
            <person name="Devos D.P."/>
            <person name="Kaster A.-K."/>
            <person name="Ovreas L."/>
            <person name="Rohde M."/>
            <person name="Galperin M.Y."/>
            <person name="Jogler C."/>
        </authorList>
    </citation>
    <scope>NUCLEOTIDE SEQUENCE [LARGE SCALE GENOMIC DNA]</scope>
    <source>
        <strain evidence="5 6">OJF2</strain>
    </source>
</reference>
<dbReference type="Pfam" id="PF03965">
    <property type="entry name" value="Penicillinase_R"/>
    <property type="match status" value="1"/>
</dbReference>
<proteinExistence type="inferred from homology"/>
<comment type="similarity">
    <text evidence="1">Belongs to the BlaI transcriptional regulatory family.</text>
</comment>
<dbReference type="AlphaFoldDB" id="A0A5B9VW76"/>
<evidence type="ECO:0000256" key="2">
    <source>
        <dbReference type="ARBA" id="ARBA00023015"/>
    </source>
</evidence>
<evidence type="ECO:0000256" key="4">
    <source>
        <dbReference type="ARBA" id="ARBA00023163"/>
    </source>
</evidence>
<dbReference type="PIRSF" id="PIRSF019455">
    <property type="entry name" value="CopR_AtkY"/>
    <property type="match status" value="1"/>
</dbReference>
<name>A0A5B9VW76_9BACT</name>
<dbReference type="OrthoDB" id="279010at2"/>
<dbReference type="Gene3D" id="1.10.10.10">
    <property type="entry name" value="Winged helix-like DNA-binding domain superfamily/Winged helix DNA-binding domain"/>
    <property type="match status" value="1"/>
</dbReference>
<evidence type="ECO:0000256" key="1">
    <source>
        <dbReference type="ARBA" id="ARBA00011046"/>
    </source>
</evidence>
<dbReference type="KEGG" id="agv:OJF2_08090"/>
<evidence type="ECO:0000256" key="3">
    <source>
        <dbReference type="ARBA" id="ARBA00023125"/>
    </source>
</evidence>
<organism evidence="5 6">
    <name type="scientific">Aquisphaera giovannonii</name>
    <dbReference type="NCBI Taxonomy" id="406548"/>
    <lineage>
        <taxon>Bacteria</taxon>
        <taxon>Pseudomonadati</taxon>
        <taxon>Planctomycetota</taxon>
        <taxon>Planctomycetia</taxon>
        <taxon>Isosphaerales</taxon>
        <taxon>Isosphaeraceae</taxon>
        <taxon>Aquisphaera</taxon>
    </lineage>
</organism>
<evidence type="ECO:0000313" key="6">
    <source>
        <dbReference type="Proteomes" id="UP000324233"/>
    </source>
</evidence>
<evidence type="ECO:0000313" key="5">
    <source>
        <dbReference type="EMBL" id="QEH32339.1"/>
    </source>
</evidence>
<dbReference type="InterPro" id="IPR036390">
    <property type="entry name" value="WH_DNA-bd_sf"/>
</dbReference>